<protein>
    <submittedName>
        <fullName evidence="1">Uncharacterized protein</fullName>
    </submittedName>
</protein>
<name>A0ABN2KKY5_9MICO</name>
<accession>A0ABN2KKY5</accession>
<evidence type="ECO:0000313" key="2">
    <source>
        <dbReference type="Proteomes" id="UP001501475"/>
    </source>
</evidence>
<sequence>MGCGGRCFGRHGWLDRLVTLEFFSLRGSHDQGGSDDLGLEPLEQHTDHELLLMSQCLRAMGGGRGRRAARDRVRRKRRCRVPDAVTAEFTAASPEQAKIVIGPATAPTTEAVATSQVVLGMPRELARAIGWPKALTPATTQNLLNRDVTWKSLGHPDWGTFRITSADPTKSLVGAVGFGALTTLANGGKFLTKAPNYANPTKADYAVVHWEQRIETVTDTQDAADAAMDVDTVAKFVKSTSAVVTTERAVIAHNQAFRAIPSSPSRSWTAQRASRLS</sequence>
<reference evidence="1 2" key="1">
    <citation type="journal article" date="2019" name="Int. J. Syst. Evol. Microbiol.">
        <title>The Global Catalogue of Microorganisms (GCM) 10K type strain sequencing project: providing services to taxonomists for standard genome sequencing and annotation.</title>
        <authorList>
            <consortium name="The Broad Institute Genomics Platform"/>
            <consortium name="The Broad Institute Genome Sequencing Center for Infectious Disease"/>
            <person name="Wu L."/>
            <person name="Ma J."/>
        </authorList>
    </citation>
    <scope>NUCLEOTIDE SEQUENCE [LARGE SCALE GENOMIC DNA]</scope>
    <source>
        <strain evidence="1 2">JCM 15591</strain>
    </source>
</reference>
<comment type="caution">
    <text evidence="1">The sequence shown here is derived from an EMBL/GenBank/DDBJ whole genome shotgun (WGS) entry which is preliminary data.</text>
</comment>
<dbReference type="Proteomes" id="UP001501475">
    <property type="component" value="Unassembled WGS sequence"/>
</dbReference>
<keyword evidence="2" id="KW-1185">Reference proteome</keyword>
<evidence type="ECO:0000313" key="1">
    <source>
        <dbReference type="EMBL" id="GAA1758566.1"/>
    </source>
</evidence>
<organism evidence="1 2">
    <name type="scientific">Nostocoides vanveenii</name>
    <dbReference type="NCBI Taxonomy" id="330835"/>
    <lineage>
        <taxon>Bacteria</taxon>
        <taxon>Bacillati</taxon>
        <taxon>Actinomycetota</taxon>
        <taxon>Actinomycetes</taxon>
        <taxon>Micrococcales</taxon>
        <taxon>Intrasporangiaceae</taxon>
        <taxon>Nostocoides</taxon>
    </lineage>
</organism>
<dbReference type="EMBL" id="BAAAPN010000045">
    <property type="protein sequence ID" value="GAA1758566.1"/>
    <property type="molecule type" value="Genomic_DNA"/>
</dbReference>
<gene>
    <name evidence="1" type="ORF">GCM10009810_17640</name>
</gene>
<proteinExistence type="predicted"/>